<gene>
    <name evidence="2" type="ORF">SAMN05216188_11911</name>
</gene>
<feature type="compositionally biased region" description="Low complexity" evidence="1">
    <location>
        <begin position="112"/>
        <end position="126"/>
    </location>
</feature>
<dbReference type="EMBL" id="FOFR01000019">
    <property type="protein sequence ID" value="SER99410.1"/>
    <property type="molecule type" value="Genomic_DNA"/>
</dbReference>
<dbReference type="AlphaFoldDB" id="A0A1H9TPX6"/>
<name>A0A1H9TPX6_9PSEU</name>
<organism evidence="2 3">
    <name type="scientific">Lentzea xinjiangensis</name>
    <dbReference type="NCBI Taxonomy" id="402600"/>
    <lineage>
        <taxon>Bacteria</taxon>
        <taxon>Bacillati</taxon>
        <taxon>Actinomycetota</taxon>
        <taxon>Actinomycetes</taxon>
        <taxon>Pseudonocardiales</taxon>
        <taxon>Pseudonocardiaceae</taxon>
        <taxon>Lentzea</taxon>
    </lineage>
</organism>
<feature type="region of interest" description="Disordered" evidence="1">
    <location>
        <begin position="35"/>
        <end position="217"/>
    </location>
</feature>
<feature type="region of interest" description="Disordered" evidence="1">
    <location>
        <begin position="269"/>
        <end position="292"/>
    </location>
</feature>
<evidence type="ECO:0000256" key="1">
    <source>
        <dbReference type="SAM" id="MobiDB-lite"/>
    </source>
</evidence>
<feature type="compositionally biased region" description="Basic and acidic residues" evidence="1">
    <location>
        <begin position="332"/>
        <end position="351"/>
    </location>
</feature>
<accession>A0A1H9TPX6</accession>
<evidence type="ECO:0000313" key="3">
    <source>
        <dbReference type="Proteomes" id="UP000199352"/>
    </source>
</evidence>
<sequence>MSSRALRRINVTTVSSTGGRPLRFGCVHSCATKRRGERDTVPGVTNRRSPQHERQAAHQRTSTARSVRSNRVRRSTRSCTHHVEMPSNAARSSHACKPGQRKHLGHTRFNGSSQAHSSSVKTSSSSRGTAWGSGRSRLVTAPDAHADSPRPDPAVPPGIPSECPTGDQRGTRSSTAPFLLAPTDDRRTPWSTRHPQPANRSPVRSSSVSRAGNGRSRHHLGLRAEADPWPPIAHGVHHDRLRGLRDHRQITSARRFREVRSSCCRSPIQLRRPRQPGLPTGHCSSSNGSRVSSSAISGAMTFLSGTRDGKQLIGTGMNVGRTKPDLTTVDSVLERSSARQLPDDRRRGALE</sequence>
<feature type="compositionally biased region" description="Basic residues" evidence="1">
    <location>
        <begin position="68"/>
        <end position="80"/>
    </location>
</feature>
<dbReference type="Proteomes" id="UP000199352">
    <property type="component" value="Unassembled WGS sequence"/>
</dbReference>
<feature type="region of interest" description="Disordered" evidence="1">
    <location>
        <begin position="313"/>
        <end position="351"/>
    </location>
</feature>
<proteinExistence type="predicted"/>
<reference evidence="3" key="1">
    <citation type="submission" date="2016-10" db="EMBL/GenBank/DDBJ databases">
        <authorList>
            <person name="Varghese N."/>
            <person name="Submissions S."/>
        </authorList>
    </citation>
    <scope>NUCLEOTIDE SEQUENCE [LARGE SCALE GENOMIC DNA]</scope>
    <source>
        <strain evidence="3">CGMCC 4.3525</strain>
    </source>
</reference>
<protein>
    <submittedName>
        <fullName evidence="2">Uncharacterized protein</fullName>
    </submittedName>
</protein>
<keyword evidence="3" id="KW-1185">Reference proteome</keyword>
<feature type="compositionally biased region" description="Low complexity" evidence="1">
    <location>
        <begin position="200"/>
        <end position="210"/>
    </location>
</feature>
<evidence type="ECO:0000313" key="2">
    <source>
        <dbReference type="EMBL" id="SER99410.1"/>
    </source>
</evidence>